<name>A0AB36L2V1_PSEUB</name>
<organism evidence="1 2">
    <name type="scientific">Pseudomonas syringae pv. tomato</name>
    <dbReference type="NCBI Taxonomy" id="323"/>
    <lineage>
        <taxon>Bacteria</taxon>
        <taxon>Pseudomonadati</taxon>
        <taxon>Pseudomonadota</taxon>
        <taxon>Gammaproteobacteria</taxon>
        <taxon>Pseudomonadales</taxon>
        <taxon>Pseudomonadaceae</taxon>
        <taxon>Pseudomonas</taxon>
    </lineage>
</organism>
<accession>A0AB36L2V1</accession>
<dbReference type="EMBL" id="MSDS01000001">
    <property type="protein sequence ID" value="OPE62132.1"/>
    <property type="molecule type" value="Genomic_DNA"/>
</dbReference>
<evidence type="ECO:0000313" key="1">
    <source>
        <dbReference type="EMBL" id="OPE62132.1"/>
    </source>
</evidence>
<comment type="caution">
    <text evidence="1">The sequence shown here is derived from an EMBL/GenBank/DDBJ whole genome shotgun (WGS) entry which is preliminary data.</text>
</comment>
<protein>
    <recommendedName>
        <fullName evidence="3">DUF1534 domain-containing protein</fullName>
    </recommendedName>
</protein>
<dbReference type="Proteomes" id="UP000189855">
    <property type="component" value="Unassembled WGS sequence"/>
</dbReference>
<sequence>MCADRATLRLCGSGPGDASLVRELPGTGSKAGTHGTSDATEVACFGAASQPFANKRSVARSAPTPFG</sequence>
<evidence type="ECO:0008006" key="3">
    <source>
        <dbReference type="Google" id="ProtNLM"/>
    </source>
</evidence>
<dbReference type="AlphaFoldDB" id="A0AB36L2V1"/>
<gene>
    <name evidence="1" type="ORF">BTW15_01995</name>
</gene>
<proteinExistence type="predicted"/>
<reference evidence="1 2" key="1">
    <citation type="journal article" date="2017" name="Mol. Ecol.">
        <title>Adaptation of the pathogen, Pseudomonas syringae, during experimental evolution on a native vs. alternative host plant.</title>
        <authorList>
            <person name="Meaden S."/>
            <person name="Koskella B."/>
        </authorList>
    </citation>
    <scope>NUCLEOTIDE SEQUENCE [LARGE SCALE GENOMIC DNA]</scope>
    <source>
        <strain evidence="1 2">PT23</strain>
    </source>
</reference>
<evidence type="ECO:0000313" key="2">
    <source>
        <dbReference type="Proteomes" id="UP000189855"/>
    </source>
</evidence>